<accession>A0A1G9KNH9</accession>
<keyword evidence="4" id="KW-1185">Reference proteome</keyword>
<dbReference type="Proteomes" id="UP000214880">
    <property type="component" value="Unassembled WGS sequence"/>
</dbReference>
<sequence>MLSFKNRKIGKKQAFLAGSILAVVCLLTYYFVYYPGSQDGYPLLPQETQVAKQDNKIKISGNTNIKQRIQYLKCKDEEVITTKPAEHIIGLNYQEMQKVYSGWTIDKFDDLEVEMTLKVDSFCREHANNMFLSIKDGYVAVYYGKPGARAVLKEVTAIPVKHIMPQDIEELKRGLVVNSREELLRTLEGMQAR</sequence>
<gene>
    <name evidence="3" type="ORF">SAMN04488502_10192</name>
</gene>
<dbReference type="OrthoDB" id="2082016at2"/>
<dbReference type="STRING" id="146817.SAMN04488502_10192"/>
<protein>
    <submittedName>
        <fullName evidence="3">BofC C-terminal domain-containing protein</fullName>
    </submittedName>
</protein>
<evidence type="ECO:0000259" key="2">
    <source>
        <dbReference type="Pfam" id="PF08955"/>
    </source>
</evidence>
<dbReference type="AlphaFoldDB" id="A0A1G9KNH9"/>
<dbReference type="RefSeq" id="WP_092067203.1">
    <property type="nucleotide sequence ID" value="NZ_FNHB01000001.1"/>
</dbReference>
<dbReference type="Pfam" id="PF08955">
    <property type="entry name" value="BofC_C"/>
    <property type="match status" value="1"/>
</dbReference>
<dbReference type="InterPro" id="IPR038117">
    <property type="entry name" value="BofC_C_sf"/>
</dbReference>
<evidence type="ECO:0000256" key="1">
    <source>
        <dbReference type="SAM" id="Phobius"/>
    </source>
</evidence>
<dbReference type="InterPro" id="IPR015050">
    <property type="entry name" value="BofC_C"/>
</dbReference>
<organism evidence="3 4">
    <name type="scientific">Dendrosporobacter quercicolus</name>
    <dbReference type="NCBI Taxonomy" id="146817"/>
    <lineage>
        <taxon>Bacteria</taxon>
        <taxon>Bacillati</taxon>
        <taxon>Bacillota</taxon>
        <taxon>Negativicutes</taxon>
        <taxon>Selenomonadales</taxon>
        <taxon>Sporomusaceae</taxon>
        <taxon>Dendrosporobacter</taxon>
    </lineage>
</organism>
<dbReference type="EMBL" id="FNHB01000001">
    <property type="protein sequence ID" value="SDL51262.1"/>
    <property type="molecule type" value="Genomic_DNA"/>
</dbReference>
<evidence type="ECO:0000313" key="4">
    <source>
        <dbReference type="Proteomes" id="UP000214880"/>
    </source>
</evidence>
<feature type="transmembrane region" description="Helical" evidence="1">
    <location>
        <begin position="14"/>
        <end position="33"/>
    </location>
</feature>
<dbReference type="Gene3D" id="3.30.70.1740">
    <property type="entry name" value="Bypass-of-forespore C, C-terminal domain"/>
    <property type="match status" value="1"/>
</dbReference>
<name>A0A1G9KNH9_9FIRM</name>
<proteinExistence type="predicted"/>
<keyword evidence="1" id="KW-0472">Membrane</keyword>
<reference evidence="3 4" key="1">
    <citation type="submission" date="2016-10" db="EMBL/GenBank/DDBJ databases">
        <authorList>
            <person name="de Groot N.N."/>
        </authorList>
    </citation>
    <scope>NUCLEOTIDE SEQUENCE [LARGE SCALE GENOMIC DNA]</scope>
    <source>
        <strain evidence="3 4">DSM 1736</strain>
    </source>
</reference>
<keyword evidence="1" id="KW-1133">Transmembrane helix</keyword>
<feature type="domain" description="Bypass of forespore C C-terminal" evidence="2">
    <location>
        <begin position="125"/>
        <end position="191"/>
    </location>
</feature>
<evidence type="ECO:0000313" key="3">
    <source>
        <dbReference type="EMBL" id="SDL51262.1"/>
    </source>
</evidence>
<keyword evidence="1" id="KW-0812">Transmembrane</keyword>